<protein>
    <submittedName>
        <fullName evidence="1">Uncharacterized protein</fullName>
    </submittedName>
</protein>
<accession>A0A0F8Y9D3</accession>
<dbReference type="AlphaFoldDB" id="A0A0F8Y9D3"/>
<proteinExistence type="predicted"/>
<name>A0A0F8Y9D3_9ZZZZ</name>
<organism evidence="1">
    <name type="scientific">marine sediment metagenome</name>
    <dbReference type="NCBI Taxonomy" id="412755"/>
    <lineage>
        <taxon>unclassified sequences</taxon>
        <taxon>metagenomes</taxon>
        <taxon>ecological metagenomes</taxon>
    </lineage>
</organism>
<sequence>MDKRDVIAAELRRLADEVLHTPTPRHVHFSSQGQAHGADGAPDGLKVWTLVISEGEVEVTQVDTTATTELDEESEEA</sequence>
<dbReference type="EMBL" id="LAZR01054704">
    <property type="protein sequence ID" value="KKK77968.1"/>
    <property type="molecule type" value="Genomic_DNA"/>
</dbReference>
<evidence type="ECO:0000313" key="1">
    <source>
        <dbReference type="EMBL" id="KKK77968.1"/>
    </source>
</evidence>
<comment type="caution">
    <text evidence="1">The sequence shown here is derived from an EMBL/GenBank/DDBJ whole genome shotgun (WGS) entry which is preliminary data.</text>
</comment>
<gene>
    <name evidence="1" type="ORF">LCGC14_2848260</name>
</gene>
<reference evidence="1" key="1">
    <citation type="journal article" date="2015" name="Nature">
        <title>Complex archaea that bridge the gap between prokaryotes and eukaryotes.</title>
        <authorList>
            <person name="Spang A."/>
            <person name="Saw J.H."/>
            <person name="Jorgensen S.L."/>
            <person name="Zaremba-Niedzwiedzka K."/>
            <person name="Martijn J."/>
            <person name="Lind A.E."/>
            <person name="van Eijk R."/>
            <person name="Schleper C."/>
            <person name="Guy L."/>
            <person name="Ettema T.J."/>
        </authorList>
    </citation>
    <scope>NUCLEOTIDE SEQUENCE</scope>
</reference>